<accession>A0A1M7QR44</accession>
<organism evidence="3 4">
    <name type="scientific">Actinacidiphila paucisporea</name>
    <dbReference type="NCBI Taxonomy" id="310782"/>
    <lineage>
        <taxon>Bacteria</taxon>
        <taxon>Bacillati</taxon>
        <taxon>Actinomycetota</taxon>
        <taxon>Actinomycetes</taxon>
        <taxon>Kitasatosporales</taxon>
        <taxon>Streptomycetaceae</taxon>
        <taxon>Actinacidiphila</taxon>
    </lineage>
</organism>
<evidence type="ECO:0000313" key="4">
    <source>
        <dbReference type="Proteomes" id="UP000184111"/>
    </source>
</evidence>
<sequence>MLVLDLTGVGDRQAFMDRCTADLGLPEWFGRNWDALADCLTDLSWWPVESGGRRHLYVRGWREYAATLPREWRIVKDVLRDAELFWRGTDTELEVVLEE</sequence>
<dbReference type="STRING" id="310782.SAMN05216499_14041"/>
<gene>
    <name evidence="3" type="ORF">SAMN05216499_14041</name>
</gene>
<evidence type="ECO:0000313" key="3">
    <source>
        <dbReference type="EMBL" id="SHN34109.1"/>
    </source>
</evidence>
<dbReference type="InterPro" id="IPR000468">
    <property type="entry name" value="Barstar"/>
</dbReference>
<dbReference type="InterPro" id="IPR035905">
    <property type="entry name" value="Barstar-like_sf"/>
</dbReference>
<dbReference type="Proteomes" id="UP000184111">
    <property type="component" value="Unassembled WGS sequence"/>
</dbReference>
<dbReference type="Gene3D" id="3.30.370.10">
    <property type="entry name" value="Barstar-like"/>
    <property type="match status" value="1"/>
</dbReference>
<evidence type="ECO:0000259" key="2">
    <source>
        <dbReference type="Pfam" id="PF01337"/>
    </source>
</evidence>
<feature type="domain" description="Barstar (barnase inhibitor)" evidence="2">
    <location>
        <begin position="2"/>
        <end position="97"/>
    </location>
</feature>
<evidence type="ECO:0000256" key="1">
    <source>
        <dbReference type="ARBA" id="ARBA00006845"/>
    </source>
</evidence>
<name>A0A1M7QR44_9ACTN</name>
<dbReference type="CDD" id="cd05141">
    <property type="entry name" value="Barstar_evA4336-like"/>
    <property type="match status" value="1"/>
</dbReference>
<dbReference type="SUPFAM" id="SSF52038">
    <property type="entry name" value="Barstar-related"/>
    <property type="match status" value="1"/>
</dbReference>
<dbReference type="Pfam" id="PF01337">
    <property type="entry name" value="Barstar"/>
    <property type="match status" value="1"/>
</dbReference>
<dbReference type="OrthoDB" id="5184890at2"/>
<dbReference type="RefSeq" id="WP_073502791.1">
    <property type="nucleotide sequence ID" value="NZ_FRBI01000040.1"/>
</dbReference>
<comment type="similarity">
    <text evidence="1">Belongs to the barstar family.</text>
</comment>
<keyword evidence="4" id="KW-1185">Reference proteome</keyword>
<dbReference type="EMBL" id="FRBI01000040">
    <property type="protein sequence ID" value="SHN34109.1"/>
    <property type="molecule type" value="Genomic_DNA"/>
</dbReference>
<reference evidence="3 4" key="1">
    <citation type="submission" date="2016-11" db="EMBL/GenBank/DDBJ databases">
        <authorList>
            <person name="Jaros S."/>
            <person name="Januszkiewicz K."/>
            <person name="Wedrychowicz H."/>
        </authorList>
    </citation>
    <scope>NUCLEOTIDE SEQUENCE [LARGE SCALE GENOMIC DNA]</scope>
    <source>
        <strain evidence="3 4">CGMCC 4.2025</strain>
    </source>
</reference>
<dbReference type="AlphaFoldDB" id="A0A1M7QR44"/>
<protein>
    <submittedName>
        <fullName evidence="3">Barstar (Barnase inhibitor)</fullName>
    </submittedName>
</protein>
<proteinExistence type="inferred from homology"/>